<comment type="caution">
    <text evidence="2">The sequence shown here is derived from an EMBL/GenBank/DDBJ whole genome shotgun (WGS) entry which is preliminary data.</text>
</comment>
<feature type="transmembrane region" description="Helical" evidence="1">
    <location>
        <begin position="7"/>
        <end position="26"/>
    </location>
</feature>
<proteinExistence type="predicted"/>
<evidence type="ECO:0000256" key="1">
    <source>
        <dbReference type="SAM" id="Phobius"/>
    </source>
</evidence>
<gene>
    <name evidence="2" type="ORF">PMEA_00023598</name>
</gene>
<evidence type="ECO:0000313" key="3">
    <source>
        <dbReference type="Proteomes" id="UP001159428"/>
    </source>
</evidence>
<evidence type="ECO:0000313" key="2">
    <source>
        <dbReference type="EMBL" id="CAH3147728.1"/>
    </source>
</evidence>
<dbReference type="EMBL" id="CALNXJ010000043">
    <property type="protein sequence ID" value="CAH3147728.1"/>
    <property type="molecule type" value="Genomic_DNA"/>
</dbReference>
<keyword evidence="1" id="KW-1133">Transmembrane helix</keyword>
<reference evidence="2 3" key="1">
    <citation type="submission" date="2022-05" db="EMBL/GenBank/DDBJ databases">
        <authorList>
            <consortium name="Genoscope - CEA"/>
            <person name="William W."/>
        </authorList>
    </citation>
    <scope>NUCLEOTIDE SEQUENCE [LARGE SCALE GENOMIC DNA]</scope>
</reference>
<name>A0AAU9XGK7_9CNID</name>
<organism evidence="2 3">
    <name type="scientific">Pocillopora meandrina</name>
    <dbReference type="NCBI Taxonomy" id="46732"/>
    <lineage>
        <taxon>Eukaryota</taxon>
        <taxon>Metazoa</taxon>
        <taxon>Cnidaria</taxon>
        <taxon>Anthozoa</taxon>
        <taxon>Hexacorallia</taxon>
        <taxon>Scleractinia</taxon>
        <taxon>Astrocoeniina</taxon>
        <taxon>Pocilloporidae</taxon>
        <taxon>Pocillopora</taxon>
    </lineage>
</organism>
<dbReference type="Proteomes" id="UP001159428">
    <property type="component" value="Unassembled WGS sequence"/>
</dbReference>
<keyword evidence="1" id="KW-0812">Transmembrane</keyword>
<protein>
    <submittedName>
        <fullName evidence="2">Uncharacterized protein</fullName>
    </submittedName>
</protein>
<sequence>MKQRNKLYVLLLSYFAILSGWIVVAFNGEPHSRVHFEVVNHHMETLKTGGIESGNYSVLSVDSRYNQLLVGARENAFLVDLGDINSFESWNLTSPSLGCDKGQRTNLDAAPGRDSNQNEFINDENYYSRPSQNDTGVITGYNLCLNILTTNKLVDRTVILKKETYKINEQQEIIDKMNLAVKMCFTFCFPCEVVADVVET</sequence>
<accession>A0AAU9XGK7</accession>
<dbReference type="AlphaFoldDB" id="A0AAU9XGK7"/>
<keyword evidence="1" id="KW-0472">Membrane</keyword>
<keyword evidence="3" id="KW-1185">Reference proteome</keyword>